<evidence type="ECO:0000256" key="1">
    <source>
        <dbReference type="SAM" id="Phobius"/>
    </source>
</evidence>
<sequence length="96" mass="11672">MQTIIFIVIFVVLIINLFVLFLERARLQARLRQERECLFRWQQQARNQNRILQTFFPEAAKKIEQLPYIPDSVERERRVFEIITATILHDSREDLK</sequence>
<dbReference type="EMBL" id="AP019376">
    <property type="protein sequence ID" value="BBH90254.1"/>
    <property type="molecule type" value="Genomic_DNA"/>
</dbReference>
<dbReference type="EMBL" id="AP019376">
    <property type="protein sequence ID" value="BBH90124.1"/>
    <property type="molecule type" value="Genomic_DNA"/>
</dbReference>
<evidence type="ECO:0000313" key="4">
    <source>
        <dbReference type="EMBL" id="BBH90254.1"/>
    </source>
</evidence>
<name>A0A455SY99_9CHLR</name>
<dbReference type="AlphaFoldDB" id="A0A455SY99"/>
<feature type="transmembrane region" description="Helical" evidence="1">
    <location>
        <begin position="6"/>
        <end position="22"/>
    </location>
</feature>
<keyword evidence="1" id="KW-0472">Membrane</keyword>
<dbReference type="EMBL" id="AP019376">
    <property type="protein sequence ID" value="BBH90189.1"/>
    <property type="molecule type" value="Genomic_DNA"/>
</dbReference>
<protein>
    <submittedName>
        <fullName evidence="2">Uncharacterized protein</fullName>
    </submittedName>
</protein>
<gene>
    <name evidence="2" type="ORF">KTC_48750</name>
    <name evidence="3" type="ORF">KTC_49400</name>
    <name evidence="4" type="ORF">KTC_50050</name>
</gene>
<reference evidence="2" key="1">
    <citation type="submission" date="2018-12" db="EMBL/GenBank/DDBJ databases">
        <title>Novel natural products biosynthetic potential of the class Ktedonobacteria.</title>
        <authorList>
            <person name="Zheng Y."/>
            <person name="Saitou A."/>
            <person name="Wang C.M."/>
            <person name="Toyoda A."/>
            <person name="Minakuchi Y."/>
            <person name="Sekiguchi Y."/>
            <person name="Ueda K."/>
            <person name="Takano H."/>
            <person name="Sakai Y."/>
            <person name="Yokota A."/>
            <person name="Yabe S."/>
        </authorList>
    </citation>
    <scope>NUCLEOTIDE SEQUENCE</scope>
    <source>
        <strain evidence="2">COM3</strain>
    </source>
</reference>
<organism evidence="2">
    <name type="scientific">Thermosporothrix sp. COM3</name>
    <dbReference type="NCBI Taxonomy" id="2490863"/>
    <lineage>
        <taxon>Bacteria</taxon>
        <taxon>Bacillati</taxon>
        <taxon>Chloroflexota</taxon>
        <taxon>Ktedonobacteria</taxon>
        <taxon>Ktedonobacterales</taxon>
        <taxon>Thermosporotrichaceae</taxon>
        <taxon>Thermosporothrix</taxon>
    </lineage>
</organism>
<keyword evidence="1" id="KW-1133">Transmembrane helix</keyword>
<evidence type="ECO:0000313" key="2">
    <source>
        <dbReference type="EMBL" id="BBH90124.1"/>
    </source>
</evidence>
<accession>A0A455SY99</accession>
<evidence type="ECO:0000313" key="3">
    <source>
        <dbReference type="EMBL" id="BBH90189.1"/>
    </source>
</evidence>
<keyword evidence="1" id="KW-0812">Transmembrane</keyword>
<proteinExistence type="predicted"/>